<gene>
    <name evidence="2" type="ORF">KIH73_00935</name>
</gene>
<reference evidence="2 3" key="1">
    <citation type="submission" date="2021-05" db="EMBL/GenBank/DDBJ databases">
        <title>Phylogenetic classification of ten novel species belonging to the genus Bifidobacterium comprising B. colchicus sp. nov., B. abeli sp. nov., B. bicoloris sp. nov., B. guerezis sp. nov., B. rosaliae sp. nov., B. santillanensis sp. nov., B. argentati sp. nov., B. amazzoni sp. nov., B. pluviali sp. nov., and B. pinnaculum sp. nov.</title>
        <authorList>
            <person name="Lugli G.A."/>
            <person name="Ruiz Garcia L."/>
            <person name="Margolles A."/>
            <person name="Ventura M."/>
        </authorList>
    </citation>
    <scope>NUCLEOTIDE SEQUENCE [LARGE SCALE GENOMIC DNA]</scope>
    <source>
        <strain evidence="2 3">6T3</strain>
    </source>
</reference>
<name>A0ABS6W797_9BIFI</name>
<dbReference type="EMBL" id="JAHBBD010000001">
    <property type="protein sequence ID" value="MBW3081959.1"/>
    <property type="molecule type" value="Genomic_DNA"/>
</dbReference>
<sequence>MSETRKTADTPVVPEWQQVDANDMIKRLRERISDLEYQADLRELQIRNLLDLLGKGGGRDKTRQ</sequence>
<dbReference type="RefSeq" id="WP_219079634.1">
    <property type="nucleotide sequence ID" value="NZ_JAHBBD010000001.1"/>
</dbReference>
<evidence type="ECO:0000313" key="3">
    <source>
        <dbReference type="Proteomes" id="UP000812844"/>
    </source>
</evidence>
<feature type="coiled-coil region" evidence="1">
    <location>
        <begin position="18"/>
        <end position="45"/>
    </location>
</feature>
<organism evidence="2 3">
    <name type="scientific">Bifidobacterium phasiani</name>
    <dbReference type="NCBI Taxonomy" id="2834431"/>
    <lineage>
        <taxon>Bacteria</taxon>
        <taxon>Bacillati</taxon>
        <taxon>Actinomycetota</taxon>
        <taxon>Actinomycetes</taxon>
        <taxon>Bifidobacteriales</taxon>
        <taxon>Bifidobacteriaceae</taxon>
        <taxon>Bifidobacterium</taxon>
    </lineage>
</organism>
<evidence type="ECO:0000313" key="2">
    <source>
        <dbReference type="EMBL" id="MBW3081959.1"/>
    </source>
</evidence>
<proteinExistence type="predicted"/>
<comment type="caution">
    <text evidence="2">The sequence shown here is derived from an EMBL/GenBank/DDBJ whole genome shotgun (WGS) entry which is preliminary data.</text>
</comment>
<accession>A0ABS6W797</accession>
<keyword evidence="1" id="KW-0175">Coiled coil</keyword>
<keyword evidence="3" id="KW-1185">Reference proteome</keyword>
<dbReference type="Proteomes" id="UP000812844">
    <property type="component" value="Unassembled WGS sequence"/>
</dbReference>
<protein>
    <submittedName>
        <fullName evidence="2">Uncharacterized protein</fullName>
    </submittedName>
</protein>
<evidence type="ECO:0000256" key="1">
    <source>
        <dbReference type="SAM" id="Coils"/>
    </source>
</evidence>